<dbReference type="AlphaFoldDB" id="Q7UTB8"/>
<reference evidence="1 2" key="1">
    <citation type="journal article" date="2003" name="Proc. Natl. Acad. Sci. U.S.A.">
        <title>Complete genome sequence of the marine planctomycete Pirellula sp. strain 1.</title>
        <authorList>
            <person name="Gloeckner F.O."/>
            <person name="Kube M."/>
            <person name="Bauer M."/>
            <person name="Teeling H."/>
            <person name="Lombardot T."/>
            <person name="Ludwig W."/>
            <person name="Gade D."/>
            <person name="Beck A."/>
            <person name="Borzym K."/>
            <person name="Heitmann K."/>
            <person name="Rabus R."/>
            <person name="Schlesner H."/>
            <person name="Amann R."/>
            <person name="Reinhardt R."/>
        </authorList>
    </citation>
    <scope>NUCLEOTIDE SEQUENCE [LARGE SCALE GENOMIC DNA]</scope>
    <source>
        <strain evidence="2">DSM 10527 / NCIMB 13988 / SH1</strain>
    </source>
</reference>
<dbReference type="InParanoid" id="Q7UTB8"/>
<dbReference type="EnsemblBacteria" id="CAD73519">
    <property type="protein sequence ID" value="CAD73519"/>
    <property type="gene ID" value="RB3974"/>
</dbReference>
<keyword evidence="2" id="KW-1185">Reference proteome</keyword>
<evidence type="ECO:0000313" key="2">
    <source>
        <dbReference type="Proteomes" id="UP000001025"/>
    </source>
</evidence>
<evidence type="ECO:0000313" key="1">
    <source>
        <dbReference type="EMBL" id="CAD73519.1"/>
    </source>
</evidence>
<dbReference type="STRING" id="243090.RB3974"/>
<dbReference type="EMBL" id="BX294139">
    <property type="protein sequence ID" value="CAD73519.1"/>
    <property type="molecule type" value="Genomic_DNA"/>
</dbReference>
<proteinExistence type="predicted"/>
<sequence>MPRVVAGFARIQRCEFISVRPRSESADSLANVLGSDGRVVARRPGPTWR</sequence>
<gene>
    <name evidence="1" type="ordered locus">RB3974</name>
</gene>
<name>Q7UTB8_RHOBA</name>
<organism evidence="1 2">
    <name type="scientific">Rhodopirellula baltica (strain DSM 10527 / NCIMB 13988 / SH1)</name>
    <dbReference type="NCBI Taxonomy" id="243090"/>
    <lineage>
        <taxon>Bacteria</taxon>
        <taxon>Pseudomonadati</taxon>
        <taxon>Planctomycetota</taxon>
        <taxon>Planctomycetia</taxon>
        <taxon>Pirellulales</taxon>
        <taxon>Pirellulaceae</taxon>
        <taxon>Rhodopirellula</taxon>
    </lineage>
</organism>
<dbReference type="Proteomes" id="UP000001025">
    <property type="component" value="Chromosome"/>
</dbReference>
<accession>Q7UTB8</accession>
<dbReference type="HOGENOM" id="CLU_3140034_0_0_0"/>
<dbReference type="KEGG" id="rba:RB3974"/>
<protein>
    <submittedName>
        <fullName evidence="1">Uncharacterized protein</fullName>
    </submittedName>
</protein>